<proteinExistence type="predicted"/>
<accession>A0ABV8A2F3</accession>
<sequence length="71" mass="7690">MTFVTSWFVAVGLDGRNITANALSVAGSKWEPYPGSLKTFTNVPVRVSAPDGLIKEMRMPPSSGILMVYDN</sequence>
<feature type="non-terminal residue" evidence="1">
    <location>
        <position position="71"/>
    </location>
</feature>
<protein>
    <submittedName>
        <fullName evidence="1">Uncharacterized protein</fullName>
    </submittedName>
</protein>
<reference evidence="2" key="1">
    <citation type="journal article" date="2019" name="Int. J. Syst. Evol. Microbiol.">
        <title>The Global Catalogue of Microorganisms (GCM) 10K type strain sequencing project: providing services to taxonomists for standard genome sequencing and annotation.</title>
        <authorList>
            <consortium name="The Broad Institute Genomics Platform"/>
            <consortium name="The Broad Institute Genome Sequencing Center for Infectious Disease"/>
            <person name="Wu L."/>
            <person name="Ma J."/>
        </authorList>
    </citation>
    <scope>NUCLEOTIDE SEQUENCE [LARGE SCALE GENOMIC DNA]</scope>
    <source>
        <strain evidence="2">CCTCC AB 2013263</strain>
    </source>
</reference>
<dbReference type="EMBL" id="JBHRZF010000024">
    <property type="protein sequence ID" value="MFC3859609.1"/>
    <property type="molecule type" value="Genomic_DNA"/>
</dbReference>
<evidence type="ECO:0000313" key="1">
    <source>
        <dbReference type="EMBL" id="MFC3859609.1"/>
    </source>
</evidence>
<comment type="caution">
    <text evidence="1">The sequence shown here is derived from an EMBL/GenBank/DDBJ whole genome shotgun (WGS) entry which is preliminary data.</text>
</comment>
<evidence type="ECO:0000313" key="2">
    <source>
        <dbReference type="Proteomes" id="UP001595748"/>
    </source>
</evidence>
<dbReference type="RefSeq" id="WP_380075771.1">
    <property type="nucleotide sequence ID" value="NZ_JBHRZF010000024.1"/>
</dbReference>
<dbReference type="Proteomes" id="UP001595748">
    <property type="component" value="Unassembled WGS sequence"/>
</dbReference>
<gene>
    <name evidence="1" type="ORF">ACFOPQ_02350</name>
</gene>
<organism evidence="1 2">
    <name type="scientific">Deinococcus antarcticus</name>
    <dbReference type="NCBI Taxonomy" id="1298767"/>
    <lineage>
        <taxon>Bacteria</taxon>
        <taxon>Thermotogati</taxon>
        <taxon>Deinococcota</taxon>
        <taxon>Deinococci</taxon>
        <taxon>Deinococcales</taxon>
        <taxon>Deinococcaceae</taxon>
        <taxon>Deinococcus</taxon>
    </lineage>
</organism>
<keyword evidence="2" id="KW-1185">Reference proteome</keyword>
<name>A0ABV8A2F3_9DEIO</name>